<protein>
    <recommendedName>
        <fullName evidence="5">Topoisomerase I damage affected protein 11</fullName>
    </recommendedName>
</protein>
<accession>A0AAN6D8M7</accession>
<dbReference type="Proteomes" id="UP000738402">
    <property type="component" value="Unassembled WGS sequence"/>
</dbReference>
<feature type="region of interest" description="Disordered" evidence="2">
    <location>
        <begin position="1"/>
        <end position="60"/>
    </location>
</feature>
<sequence length="424" mass="47315">MSTNRSFKVSNQSPNSKPASYVRTKTTSDSFEGNREQIMGTSSFLPNLGDDADDSLQSNKRTGINLGLNVFGTESSETPKFIRQSLPSSSKQENLNQDPFQSSITTNSFLDSASTSPTTRSETNQQDHGLSHDLRLLASKEMEILEINQQIKALSHKKKDLEIEIQELKIVIEKQLTTKVGSAQAQRGNQGLFEKHVPKSPSSLQRRRLQTTNVFGDPLLTSDCSQKGDDNLRDDVGKSWFAKPLTLFQQIDSLIYQEFEKLHISPSFMNSSRSDSERKADDLDKSEGLSCSSSFDKGDKEENSCLLRGMEKSETDQQFHNSNDIVQSVSSKLWNLVNEVKNNLAVDEESRTAAPSSSPKKLRTPSFSKRQSYGLHAKQRRRSSNLDDKSSGTKVIDADSTDCNLLKNKDPDGVESKSQQEEIE</sequence>
<keyword evidence="1" id="KW-0175">Coiled coil</keyword>
<feature type="compositionally biased region" description="Basic and acidic residues" evidence="2">
    <location>
        <begin position="274"/>
        <end position="287"/>
    </location>
</feature>
<proteinExistence type="predicted"/>
<feature type="region of interest" description="Disordered" evidence="2">
    <location>
        <begin position="267"/>
        <end position="302"/>
    </location>
</feature>
<evidence type="ECO:0000256" key="1">
    <source>
        <dbReference type="SAM" id="Coils"/>
    </source>
</evidence>
<feature type="compositionally biased region" description="Basic and acidic residues" evidence="2">
    <location>
        <begin position="407"/>
        <end position="424"/>
    </location>
</feature>
<organism evidence="3 4">
    <name type="scientific">Ogataea haglerorum</name>
    <dbReference type="NCBI Taxonomy" id="1937702"/>
    <lineage>
        <taxon>Eukaryota</taxon>
        <taxon>Fungi</taxon>
        <taxon>Dikarya</taxon>
        <taxon>Ascomycota</taxon>
        <taxon>Saccharomycotina</taxon>
        <taxon>Pichiomycetes</taxon>
        <taxon>Pichiales</taxon>
        <taxon>Pichiaceae</taxon>
        <taxon>Ogataea</taxon>
    </lineage>
</organism>
<reference evidence="3" key="1">
    <citation type="journal article" date="2021" name="G3 (Bethesda)">
        <title>Genomic diversity, chromosomal rearrangements, and interspecies hybridization in the ogataea polymorpha species complex.</title>
        <authorList>
            <person name="Hanson S.J."/>
            <person name="Cinneide E.O."/>
            <person name="Salzberg L.I."/>
            <person name="Wolfe K.H."/>
            <person name="McGowan J."/>
            <person name="Fitzpatrick D.A."/>
            <person name="Matlin K."/>
        </authorList>
    </citation>
    <scope>NUCLEOTIDE SEQUENCE</scope>
    <source>
        <strain evidence="3">83-405-1</strain>
    </source>
</reference>
<dbReference type="AlphaFoldDB" id="A0AAN6D8M7"/>
<evidence type="ECO:0000256" key="2">
    <source>
        <dbReference type="SAM" id="MobiDB-lite"/>
    </source>
</evidence>
<feature type="region of interest" description="Disordered" evidence="2">
    <location>
        <begin position="86"/>
        <end position="130"/>
    </location>
</feature>
<gene>
    <name evidence="3" type="ORF">KL933_002031</name>
</gene>
<name>A0AAN6D8M7_9ASCO</name>
<feature type="compositionally biased region" description="Polar residues" evidence="2">
    <location>
        <begin position="86"/>
        <end position="128"/>
    </location>
</feature>
<feature type="compositionally biased region" description="Polar residues" evidence="2">
    <location>
        <begin position="1"/>
        <end position="31"/>
    </location>
</feature>
<evidence type="ECO:0008006" key="5">
    <source>
        <dbReference type="Google" id="ProtNLM"/>
    </source>
</evidence>
<comment type="caution">
    <text evidence="3">The sequence shown here is derived from an EMBL/GenBank/DDBJ whole genome shotgun (WGS) entry which is preliminary data.</text>
</comment>
<dbReference type="EMBL" id="JAHLUH010000004">
    <property type="protein sequence ID" value="KAG7728798.1"/>
    <property type="molecule type" value="Genomic_DNA"/>
</dbReference>
<evidence type="ECO:0000313" key="4">
    <source>
        <dbReference type="Proteomes" id="UP000738402"/>
    </source>
</evidence>
<feature type="coiled-coil region" evidence="1">
    <location>
        <begin position="137"/>
        <end position="178"/>
    </location>
</feature>
<evidence type="ECO:0000313" key="3">
    <source>
        <dbReference type="EMBL" id="KAG7728798.1"/>
    </source>
</evidence>
<feature type="region of interest" description="Disordered" evidence="2">
    <location>
        <begin position="348"/>
        <end position="424"/>
    </location>
</feature>
<feature type="compositionally biased region" description="Polar residues" evidence="2">
    <location>
        <begin position="353"/>
        <end position="371"/>
    </location>
</feature>